<dbReference type="FunFam" id="4.10.280.10:FF:000035">
    <property type="entry name" value="Pancreas-specific transcription factor 1a"/>
    <property type="match status" value="1"/>
</dbReference>
<dbReference type="InterPro" id="IPR050283">
    <property type="entry name" value="E-box_TF_Regulators"/>
</dbReference>
<proteinExistence type="predicted"/>
<dbReference type="GO" id="GO:0032502">
    <property type="term" value="P:developmental process"/>
    <property type="evidence" value="ECO:0007669"/>
    <property type="project" value="TreeGrafter"/>
</dbReference>
<keyword evidence="1" id="KW-0805">Transcription regulation</keyword>
<dbReference type="GO" id="GO:0046983">
    <property type="term" value="F:protein dimerization activity"/>
    <property type="evidence" value="ECO:0007669"/>
    <property type="project" value="InterPro"/>
</dbReference>
<dbReference type="PANTHER" id="PTHR23349:SF112">
    <property type="entry name" value="48 RELATED 1, ISOFORM B"/>
    <property type="match status" value="1"/>
</dbReference>
<protein>
    <submittedName>
        <fullName evidence="6">CLUMA_CG010548, isoform A</fullName>
    </submittedName>
</protein>
<dbReference type="PROSITE" id="PS50888">
    <property type="entry name" value="BHLH"/>
    <property type="match status" value="1"/>
</dbReference>
<dbReference type="AlphaFoldDB" id="A0A1J1IA41"/>
<accession>A0A1J1IA41</accession>
<dbReference type="Pfam" id="PF00010">
    <property type="entry name" value="HLH"/>
    <property type="match status" value="1"/>
</dbReference>
<dbReference type="CDD" id="cd11417">
    <property type="entry name" value="bHLH_TS_PTF1A"/>
    <property type="match status" value="1"/>
</dbReference>
<keyword evidence="7" id="KW-1185">Reference proteome</keyword>
<dbReference type="STRING" id="568069.A0A1J1IA41"/>
<evidence type="ECO:0000256" key="3">
    <source>
        <dbReference type="ARBA" id="ARBA00023163"/>
    </source>
</evidence>
<keyword evidence="3" id="KW-0804">Transcription</keyword>
<dbReference type="PANTHER" id="PTHR23349">
    <property type="entry name" value="BASIC HELIX-LOOP-HELIX TRANSCRIPTION FACTOR, TWIST"/>
    <property type="match status" value="1"/>
</dbReference>
<organism evidence="6 7">
    <name type="scientific">Clunio marinus</name>
    <dbReference type="NCBI Taxonomy" id="568069"/>
    <lineage>
        <taxon>Eukaryota</taxon>
        <taxon>Metazoa</taxon>
        <taxon>Ecdysozoa</taxon>
        <taxon>Arthropoda</taxon>
        <taxon>Hexapoda</taxon>
        <taxon>Insecta</taxon>
        <taxon>Pterygota</taxon>
        <taxon>Neoptera</taxon>
        <taxon>Endopterygota</taxon>
        <taxon>Diptera</taxon>
        <taxon>Nematocera</taxon>
        <taxon>Chironomoidea</taxon>
        <taxon>Chironomidae</taxon>
        <taxon>Clunio</taxon>
    </lineage>
</organism>
<gene>
    <name evidence="6" type="ORF">CLUMA_CG010548</name>
</gene>
<dbReference type="Proteomes" id="UP000183832">
    <property type="component" value="Unassembled WGS sequence"/>
</dbReference>
<evidence type="ECO:0000313" key="7">
    <source>
        <dbReference type="Proteomes" id="UP000183832"/>
    </source>
</evidence>
<dbReference type="SMART" id="SM00353">
    <property type="entry name" value="HLH"/>
    <property type="match status" value="1"/>
</dbReference>
<evidence type="ECO:0000313" key="6">
    <source>
        <dbReference type="EMBL" id="CRK97151.1"/>
    </source>
</evidence>
<sequence>MFSMDPFDFETVMSRHLFEGSSMANHNSQTPGMNHSSNSNSSNDYFLCDDSITDTDSFNSDQENNNEIKERIPKYRRIKCASQQAQQRHAANLRERRRMQSINEAFEGLRTHIPTLPYEKRLSKVDTLKLAISYISFLNDMLRKDKNGNETGLNGVKRNIQKEPPKKFYLKGSIGTHSLSWHRKGDKNLNGRYFARIWRPEDPRSNIRHNQLNGNSFHL</sequence>
<dbReference type="Gene3D" id="4.10.280.10">
    <property type="entry name" value="Helix-loop-helix DNA-binding domain"/>
    <property type="match status" value="1"/>
</dbReference>
<evidence type="ECO:0000259" key="5">
    <source>
        <dbReference type="PROSITE" id="PS50888"/>
    </source>
</evidence>
<evidence type="ECO:0000256" key="4">
    <source>
        <dbReference type="ARBA" id="ARBA00023242"/>
    </source>
</evidence>
<dbReference type="InterPro" id="IPR036638">
    <property type="entry name" value="HLH_DNA-bd_sf"/>
</dbReference>
<dbReference type="OrthoDB" id="10048995at2759"/>
<keyword evidence="4" id="KW-0539">Nucleus</keyword>
<dbReference type="InterPro" id="IPR011598">
    <property type="entry name" value="bHLH_dom"/>
</dbReference>
<feature type="domain" description="BHLH" evidence="5">
    <location>
        <begin position="86"/>
        <end position="138"/>
    </location>
</feature>
<keyword evidence="2" id="KW-0238">DNA-binding</keyword>
<dbReference type="SUPFAM" id="SSF47459">
    <property type="entry name" value="HLH, helix-loop-helix DNA-binding domain"/>
    <property type="match status" value="1"/>
</dbReference>
<evidence type="ECO:0000256" key="2">
    <source>
        <dbReference type="ARBA" id="ARBA00023125"/>
    </source>
</evidence>
<dbReference type="GO" id="GO:0000977">
    <property type="term" value="F:RNA polymerase II transcription regulatory region sequence-specific DNA binding"/>
    <property type="evidence" value="ECO:0007669"/>
    <property type="project" value="TreeGrafter"/>
</dbReference>
<dbReference type="EMBL" id="CVRI01000047">
    <property type="protein sequence ID" value="CRK97151.1"/>
    <property type="molecule type" value="Genomic_DNA"/>
</dbReference>
<dbReference type="GO" id="GO:0000981">
    <property type="term" value="F:DNA-binding transcription factor activity, RNA polymerase II-specific"/>
    <property type="evidence" value="ECO:0007669"/>
    <property type="project" value="TreeGrafter"/>
</dbReference>
<evidence type="ECO:0000256" key="1">
    <source>
        <dbReference type="ARBA" id="ARBA00023015"/>
    </source>
</evidence>
<name>A0A1J1IA41_9DIPT</name>
<reference evidence="6 7" key="1">
    <citation type="submission" date="2015-04" db="EMBL/GenBank/DDBJ databases">
        <authorList>
            <person name="Syromyatnikov M.Y."/>
            <person name="Popov V.N."/>
        </authorList>
    </citation>
    <scope>NUCLEOTIDE SEQUENCE [LARGE SCALE GENOMIC DNA]</scope>
</reference>